<reference evidence="2 4" key="2">
    <citation type="submission" date="2018-04" db="EMBL/GenBank/DDBJ databases">
        <title>Genomes of the Obligate Erwinia dacicola and Facultative Enterobacter sp. OLF Endosymbionts of the Olive Fruit fly, Bactrocera oleae.</title>
        <authorList>
            <person name="Estes A.M."/>
            <person name="Hearn D.J."/>
            <person name="Agarwal S."/>
            <person name="Pierson E.A."/>
            <person name="Dunning-Hotopp J.C."/>
        </authorList>
    </citation>
    <scope>NUCLEOTIDE SEQUENCE [LARGE SCALE GENOMIC DNA]</scope>
    <source>
        <strain evidence="2 4">Oroville</strain>
    </source>
</reference>
<dbReference type="AlphaFoldDB" id="A0A1E7YWW3"/>
<evidence type="ECO:0000313" key="2">
    <source>
        <dbReference type="EMBL" id="RAP70198.1"/>
    </source>
</evidence>
<reference evidence="1 3" key="1">
    <citation type="submission" date="2016-07" db="EMBL/GenBank/DDBJ databases">
        <authorList>
            <person name="Yuval B."/>
        </authorList>
    </citation>
    <scope>NUCLEOTIDE SEQUENCE [LARGE SCALE GENOMIC DNA]</scope>
    <source>
        <strain evidence="1 3">IL</strain>
    </source>
</reference>
<name>A0A1E7YWW3_9GAMM</name>
<dbReference type="EMBL" id="MAYS01000459">
    <property type="protein sequence ID" value="OFC61027.1"/>
    <property type="molecule type" value="Genomic_DNA"/>
</dbReference>
<proteinExistence type="predicted"/>
<evidence type="ECO:0000313" key="1">
    <source>
        <dbReference type="EMBL" id="OFC61027.1"/>
    </source>
</evidence>
<organism evidence="1 3">
    <name type="scientific">Candidatus Erwinia dacicola</name>
    <dbReference type="NCBI Taxonomy" id="252393"/>
    <lineage>
        <taxon>Bacteria</taxon>
        <taxon>Pseudomonadati</taxon>
        <taxon>Pseudomonadota</taxon>
        <taxon>Gammaproteobacteria</taxon>
        <taxon>Enterobacterales</taxon>
        <taxon>Erwiniaceae</taxon>
        <taxon>Erwinia</taxon>
    </lineage>
</organism>
<sequence length="88" mass="10473">MTNDQFLFKQMVDQYPDLARYWDFEERAVKVKSADDLPLSSGEKILMTFFLSVWFNRNVDFDITRAAGILSTENKRVIAEWFLDPFWP</sequence>
<keyword evidence="4" id="KW-1185">Reference proteome</keyword>
<gene>
    <name evidence="2" type="ORF">ACZ87_02999</name>
    <name evidence="1" type="ORF">BBW68_13665</name>
</gene>
<evidence type="ECO:0000313" key="4">
    <source>
        <dbReference type="Proteomes" id="UP000244334"/>
    </source>
</evidence>
<evidence type="ECO:0000313" key="3">
    <source>
        <dbReference type="Proteomes" id="UP000243534"/>
    </source>
</evidence>
<dbReference type="EMBL" id="LJAM02000426">
    <property type="protein sequence ID" value="RAP70198.1"/>
    <property type="molecule type" value="Genomic_DNA"/>
</dbReference>
<accession>A0A1E7YWW3</accession>
<dbReference type="OrthoDB" id="6447432at2"/>
<dbReference type="Proteomes" id="UP000243534">
    <property type="component" value="Unassembled WGS sequence"/>
</dbReference>
<protein>
    <submittedName>
        <fullName evidence="1">Uncharacterized protein</fullName>
    </submittedName>
</protein>
<comment type="caution">
    <text evidence="1">The sequence shown here is derived from an EMBL/GenBank/DDBJ whole genome shotgun (WGS) entry which is preliminary data.</text>
</comment>
<dbReference type="RefSeq" id="WP_070135583.1">
    <property type="nucleotide sequence ID" value="NZ_LJAM02000426.1"/>
</dbReference>
<dbReference type="Proteomes" id="UP000244334">
    <property type="component" value="Unassembled WGS sequence"/>
</dbReference>